<dbReference type="GO" id="GO:0005886">
    <property type="term" value="C:plasma membrane"/>
    <property type="evidence" value="ECO:0000318"/>
    <property type="project" value="GO_Central"/>
</dbReference>
<name>T1EJ01_HELRO</name>
<evidence type="ECO:0000256" key="8">
    <source>
        <dbReference type="ARBA" id="ARBA00023180"/>
    </source>
</evidence>
<dbReference type="InParanoid" id="T1EJ01"/>
<dbReference type="InterPro" id="IPR002126">
    <property type="entry name" value="Cadherin-like_dom"/>
</dbReference>
<reference evidence="12" key="3">
    <citation type="submission" date="2015-06" db="UniProtKB">
        <authorList>
            <consortium name="EnsemblMetazoa"/>
        </authorList>
    </citation>
    <scope>IDENTIFICATION</scope>
</reference>
<evidence type="ECO:0000256" key="5">
    <source>
        <dbReference type="ARBA" id="ARBA00022889"/>
    </source>
</evidence>
<dbReference type="CDD" id="cd11304">
    <property type="entry name" value="Cadherin_repeat"/>
    <property type="match status" value="3"/>
</dbReference>
<evidence type="ECO:0000313" key="12">
    <source>
        <dbReference type="EnsemblMetazoa" id="HelroP140157"/>
    </source>
</evidence>
<dbReference type="GO" id="GO:0050839">
    <property type="term" value="F:cell adhesion molecule binding"/>
    <property type="evidence" value="ECO:0000318"/>
    <property type="project" value="GO_Central"/>
</dbReference>
<dbReference type="RefSeq" id="XP_009029381.1">
    <property type="nucleotide sequence ID" value="XM_009031133.1"/>
</dbReference>
<feature type="domain" description="Cadherin" evidence="10">
    <location>
        <begin position="86"/>
        <end position="193"/>
    </location>
</feature>
<keyword evidence="4 9" id="KW-0106">Calcium</keyword>
<evidence type="ECO:0000256" key="1">
    <source>
        <dbReference type="ARBA" id="ARBA00004167"/>
    </source>
</evidence>
<dbReference type="GeneID" id="20196551"/>
<dbReference type="SUPFAM" id="SSF49313">
    <property type="entry name" value="Cadherin-like"/>
    <property type="match status" value="4"/>
</dbReference>
<keyword evidence="6" id="KW-1133">Transmembrane helix</keyword>
<comment type="subcellular location">
    <subcellularLocation>
        <location evidence="1">Membrane</location>
        <topology evidence="1">Single-pass membrane protein</topology>
    </subcellularLocation>
</comment>
<dbReference type="GO" id="GO:0007155">
    <property type="term" value="P:cell adhesion"/>
    <property type="evidence" value="ECO:0000318"/>
    <property type="project" value="GO_Central"/>
</dbReference>
<dbReference type="eggNOG" id="KOG3594">
    <property type="taxonomic scope" value="Eukaryota"/>
</dbReference>
<dbReference type="GO" id="GO:0005509">
    <property type="term" value="F:calcium ion binding"/>
    <property type="evidence" value="ECO:0007669"/>
    <property type="project" value="UniProtKB-UniRule"/>
</dbReference>
<dbReference type="PANTHER" id="PTHR24025">
    <property type="entry name" value="DESMOGLEIN FAMILY MEMBER"/>
    <property type="match status" value="1"/>
</dbReference>
<dbReference type="PANTHER" id="PTHR24025:SF31">
    <property type="entry name" value="NEURAL-CADHERIN"/>
    <property type="match status" value="1"/>
</dbReference>
<dbReference type="InterPro" id="IPR050971">
    <property type="entry name" value="Cadherin-domain_protein"/>
</dbReference>
<gene>
    <name evidence="12" type="primary">20196551</name>
    <name evidence="11" type="ORF">HELRODRAFT_140157</name>
</gene>
<dbReference type="EMBL" id="AMQM01007541">
    <property type="status" value="NOT_ANNOTATED_CDS"/>
    <property type="molecule type" value="Genomic_DNA"/>
</dbReference>
<keyword evidence="5" id="KW-0130">Cell adhesion</keyword>
<feature type="domain" description="Cadherin" evidence="10">
    <location>
        <begin position="190"/>
        <end position="295"/>
    </location>
</feature>
<keyword evidence="2" id="KW-0812">Transmembrane</keyword>
<evidence type="ECO:0000313" key="13">
    <source>
        <dbReference type="Proteomes" id="UP000015101"/>
    </source>
</evidence>
<dbReference type="PROSITE" id="PS50268">
    <property type="entry name" value="CADHERIN_2"/>
    <property type="match status" value="4"/>
</dbReference>
<feature type="domain" description="Cadherin" evidence="10">
    <location>
        <begin position="302"/>
        <end position="406"/>
    </location>
</feature>
<reference evidence="11 13" key="2">
    <citation type="journal article" date="2013" name="Nature">
        <title>Insights into bilaterian evolution from three spiralian genomes.</title>
        <authorList>
            <person name="Simakov O."/>
            <person name="Marletaz F."/>
            <person name="Cho S.J."/>
            <person name="Edsinger-Gonzales E."/>
            <person name="Havlak P."/>
            <person name="Hellsten U."/>
            <person name="Kuo D.H."/>
            <person name="Larsson T."/>
            <person name="Lv J."/>
            <person name="Arendt D."/>
            <person name="Savage R."/>
            <person name="Osoegawa K."/>
            <person name="de Jong P."/>
            <person name="Grimwood J."/>
            <person name="Chapman J.A."/>
            <person name="Shapiro H."/>
            <person name="Aerts A."/>
            <person name="Otillar R.P."/>
            <person name="Terry A.Y."/>
            <person name="Boore J.L."/>
            <person name="Grigoriev I.V."/>
            <person name="Lindberg D.R."/>
            <person name="Seaver E.C."/>
            <person name="Weisblat D.A."/>
            <person name="Putnam N.H."/>
            <person name="Rokhsar D.S."/>
        </authorList>
    </citation>
    <scope>NUCLEOTIDE SEQUENCE</scope>
</reference>
<keyword evidence="3" id="KW-0677">Repeat</keyword>
<dbReference type="FunFam" id="2.60.40.60:FF:000002">
    <property type="entry name" value="Protocadherin alpha 2"/>
    <property type="match status" value="1"/>
</dbReference>
<evidence type="ECO:0000256" key="3">
    <source>
        <dbReference type="ARBA" id="ARBA00022737"/>
    </source>
</evidence>
<evidence type="ECO:0000256" key="6">
    <source>
        <dbReference type="ARBA" id="ARBA00022989"/>
    </source>
</evidence>
<keyword evidence="8" id="KW-0325">Glycoprotein</keyword>
<dbReference type="KEGG" id="hro:HELRODRAFT_140157"/>
<keyword evidence="7" id="KW-0472">Membrane</keyword>
<organism evidence="12 13">
    <name type="scientific">Helobdella robusta</name>
    <name type="common">Californian leech</name>
    <dbReference type="NCBI Taxonomy" id="6412"/>
    <lineage>
        <taxon>Eukaryota</taxon>
        <taxon>Metazoa</taxon>
        <taxon>Spiralia</taxon>
        <taxon>Lophotrochozoa</taxon>
        <taxon>Annelida</taxon>
        <taxon>Clitellata</taxon>
        <taxon>Hirudinea</taxon>
        <taxon>Rhynchobdellida</taxon>
        <taxon>Glossiphoniidae</taxon>
        <taxon>Helobdella</taxon>
    </lineage>
</organism>
<dbReference type="AlphaFoldDB" id="T1EJ01"/>
<dbReference type="Gene3D" id="2.60.40.60">
    <property type="entry name" value="Cadherins"/>
    <property type="match status" value="4"/>
</dbReference>
<evidence type="ECO:0000256" key="9">
    <source>
        <dbReference type="PROSITE-ProRule" id="PRU00043"/>
    </source>
</evidence>
<dbReference type="Proteomes" id="UP000015101">
    <property type="component" value="Unassembled WGS sequence"/>
</dbReference>
<evidence type="ECO:0000256" key="7">
    <source>
        <dbReference type="ARBA" id="ARBA00023136"/>
    </source>
</evidence>
<dbReference type="PROSITE" id="PS00232">
    <property type="entry name" value="CADHERIN_1"/>
    <property type="match status" value="2"/>
</dbReference>
<protein>
    <recommendedName>
        <fullName evidence="10">Cadherin domain-containing protein</fullName>
    </recommendedName>
</protein>
<feature type="domain" description="Cadherin" evidence="10">
    <location>
        <begin position="21"/>
        <end position="85"/>
    </location>
</feature>
<dbReference type="HOGENOM" id="CLU_006480_3_2_1"/>
<reference evidence="13" key="1">
    <citation type="submission" date="2012-12" db="EMBL/GenBank/DDBJ databases">
        <authorList>
            <person name="Hellsten U."/>
            <person name="Grimwood J."/>
            <person name="Chapman J.A."/>
            <person name="Shapiro H."/>
            <person name="Aerts A."/>
            <person name="Otillar R.P."/>
            <person name="Terry A.Y."/>
            <person name="Boore J.L."/>
            <person name="Simakov O."/>
            <person name="Marletaz F."/>
            <person name="Cho S.-J."/>
            <person name="Edsinger-Gonzales E."/>
            <person name="Havlak P."/>
            <person name="Kuo D.-H."/>
            <person name="Larsson T."/>
            <person name="Lv J."/>
            <person name="Arendt D."/>
            <person name="Savage R."/>
            <person name="Osoegawa K."/>
            <person name="de Jong P."/>
            <person name="Lindberg D.R."/>
            <person name="Seaver E.C."/>
            <person name="Weisblat D.A."/>
            <person name="Putnam N.H."/>
            <person name="Grigoriev I.V."/>
            <person name="Rokhsar D.S."/>
        </authorList>
    </citation>
    <scope>NUCLEOTIDE SEQUENCE</scope>
</reference>
<evidence type="ECO:0000256" key="2">
    <source>
        <dbReference type="ARBA" id="ARBA00022692"/>
    </source>
</evidence>
<dbReference type="Pfam" id="PF00028">
    <property type="entry name" value="Cadherin"/>
    <property type="match status" value="3"/>
</dbReference>
<proteinExistence type="predicted"/>
<dbReference type="SMART" id="SM00112">
    <property type="entry name" value="CA"/>
    <property type="match status" value="4"/>
</dbReference>
<dbReference type="OrthoDB" id="6252479at2759"/>
<keyword evidence="13" id="KW-1185">Reference proteome</keyword>
<evidence type="ECO:0000259" key="10">
    <source>
        <dbReference type="PROSITE" id="PS50268"/>
    </source>
</evidence>
<dbReference type="OMA" id="ARYCINA"/>
<accession>T1EJ01</accession>
<dbReference type="EnsemblMetazoa" id="HelroT140157">
    <property type="protein sequence ID" value="HelroP140157"/>
    <property type="gene ID" value="HelroG140157"/>
</dbReference>
<dbReference type="InterPro" id="IPR015919">
    <property type="entry name" value="Cadherin-like_sf"/>
</dbReference>
<evidence type="ECO:0000313" key="11">
    <source>
        <dbReference type="EMBL" id="ESN92445.1"/>
    </source>
</evidence>
<dbReference type="CTD" id="20196551"/>
<dbReference type="GO" id="GO:0007156">
    <property type="term" value="P:homophilic cell adhesion via plasma membrane adhesion molecules"/>
    <property type="evidence" value="ECO:0007669"/>
    <property type="project" value="InterPro"/>
</dbReference>
<dbReference type="PRINTS" id="PR00205">
    <property type="entry name" value="CADHERIN"/>
</dbReference>
<sequence>HQQQHQHHQQQQNCLPARQHFSLQLSQRTDTTIEPALNLIKSLDRELCSTYKMDLVVTDGGTPPLSSTLQIFIQVTDSNDNIPAFLKPQYEAVIAENCPIGTFVTKIEAFDNDVGTNGQIEYFFSEPTNSTYGGIFKIDRRTGEVTVDGTIDYESSSIFHLSVEARDKGIGSIPVDVPLIVKVANINDNSPNILVSTLSSNSVSNKYGNDITVAEVSEGMGAEQLYNNSNNNSTIKYFKMDAKSGAIFANAILDREKVSRVELTIQVRDSSHPQLSSTARVRIHVRDVNDHKPIFFVILPSSSSSSDSEVGTVRAYDDDADPVNNIVRYRITSVQAAATSPPTLSSSSLFSSSSTGLIRTMTSLDREVCALYVLTIEATDGGSPPLTGTTTAKVYIQDRNDNRPIFTWPQSLN</sequence>
<dbReference type="InterPro" id="IPR020894">
    <property type="entry name" value="Cadherin_CS"/>
</dbReference>
<dbReference type="EMBL" id="KB097640">
    <property type="protein sequence ID" value="ESN92445.1"/>
    <property type="molecule type" value="Genomic_DNA"/>
</dbReference>
<evidence type="ECO:0000256" key="4">
    <source>
        <dbReference type="ARBA" id="ARBA00022837"/>
    </source>
</evidence>